<keyword evidence="3 5" id="KW-0378">Hydrolase</keyword>
<dbReference type="Proteomes" id="UP001597419">
    <property type="component" value="Unassembled WGS sequence"/>
</dbReference>
<comment type="similarity">
    <text evidence="1 5 6">Belongs to the peptidase S8 family.</text>
</comment>
<dbReference type="PROSITE" id="PS00137">
    <property type="entry name" value="SUBTILASE_HIS"/>
    <property type="match status" value="1"/>
</dbReference>
<proteinExistence type="inferred from homology"/>
<dbReference type="CDD" id="cd07487">
    <property type="entry name" value="Peptidases_S8_1"/>
    <property type="match status" value="1"/>
</dbReference>
<dbReference type="InterPro" id="IPR022398">
    <property type="entry name" value="Peptidase_S8_His-AS"/>
</dbReference>
<feature type="region of interest" description="Disordered" evidence="7">
    <location>
        <begin position="380"/>
        <end position="404"/>
    </location>
</feature>
<dbReference type="GO" id="GO:0016787">
    <property type="term" value="F:hydrolase activity"/>
    <property type="evidence" value="ECO:0007669"/>
    <property type="project" value="UniProtKB-KW"/>
</dbReference>
<evidence type="ECO:0000256" key="2">
    <source>
        <dbReference type="ARBA" id="ARBA00022670"/>
    </source>
</evidence>
<evidence type="ECO:0000259" key="9">
    <source>
        <dbReference type="Pfam" id="PF00082"/>
    </source>
</evidence>
<dbReference type="PROSITE" id="PS00138">
    <property type="entry name" value="SUBTILASE_SER"/>
    <property type="match status" value="1"/>
</dbReference>
<feature type="active site" description="Charge relay system" evidence="5">
    <location>
        <position position="255"/>
    </location>
</feature>
<comment type="caution">
    <text evidence="10">The sequence shown here is derived from an EMBL/GenBank/DDBJ whole genome shotgun (WGS) entry which is preliminary data.</text>
</comment>
<dbReference type="PRINTS" id="PR00723">
    <property type="entry name" value="SUBTILISIN"/>
</dbReference>
<evidence type="ECO:0000313" key="11">
    <source>
        <dbReference type="Proteomes" id="UP001597419"/>
    </source>
</evidence>
<feature type="signal peptide" evidence="8">
    <location>
        <begin position="1"/>
        <end position="32"/>
    </location>
</feature>
<dbReference type="PANTHER" id="PTHR43806">
    <property type="entry name" value="PEPTIDASE S8"/>
    <property type="match status" value="1"/>
</dbReference>
<dbReference type="InterPro" id="IPR036852">
    <property type="entry name" value="Peptidase_S8/S53_dom_sf"/>
</dbReference>
<organism evidence="10 11">
    <name type="scientific">Amycolatopsis samaneae</name>
    <dbReference type="NCBI Taxonomy" id="664691"/>
    <lineage>
        <taxon>Bacteria</taxon>
        <taxon>Bacillati</taxon>
        <taxon>Actinomycetota</taxon>
        <taxon>Actinomycetes</taxon>
        <taxon>Pseudonocardiales</taxon>
        <taxon>Pseudonocardiaceae</taxon>
        <taxon>Amycolatopsis</taxon>
    </lineage>
</organism>
<gene>
    <name evidence="10" type="ORF">ACFSYJ_04845</name>
</gene>
<dbReference type="EC" id="3.4.-.-" evidence="10"/>
<evidence type="ECO:0000256" key="7">
    <source>
        <dbReference type="SAM" id="MobiDB-lite"/>
    </source>
</evidence>
<evidence type="ECO:0000256" key="4">
    <source>
        <dbReference type="ARBA" id="ARBA00022825"/>
    </source>
</evidence>
<feature type="domain" description="Peptidase S8/S53" evidence="9">
    <location>
        <begin position="214"/>
        <end position="478"/>
    </location>
</feature>
<evidence type="ECO:0000256" key="6">
    <source>
        <dbReference type="RuleBase" id="RU003355"/>
    </source>
</evidence>
<dbReference type="InterPro" id="IPR023827">
    <property type="entry name" value="Peptidase_S8_Asp-AS"/>
</dbReference>
<dbReference type="EMBL" id="JBHUKU010000002">
    <property type="protein sequence ID" value="MFD2457912.1"/>
    <property type="molecule type" value="Genomic_DNA"/>
</dbReference>
<dbReference type="PANTHER" id="PTHR43806:SF11">
    <property type="entry name" value="CEREVISIN-RELATED"/>
    <property type="match status" value="1"/>
</dbReference>
<dbReference type="PROSITE" id="PS51892">
    <property type="entry name" value="SUBTILASE"/>
    <property type="match status" value="1"/>
</dbReference>
<name>A0ABW5G8S9_9PSEU</name>
<dbReference type="RefSeq" id="WP_345389759.1">
    <property type="nucleotide sequence ID" value="NZ_BAABHG010000003.1"/>
</dbReference>
<keyword evidence="11" id="KW-1185">Reference proteome</keyword>
<protein>
    <submittedName>
        <fullName evidence="10">S8 family peptidase</fullName>
        <ecNumber evidence="10">3.4.-.-</ecNumber>
    </submittedName>
</protein>
<evidence type="ECO:0000256" key="8">
    <source>
        <dbReference type="SAM" id="SignalP"/>
    </source>
</evidence>
<reference evidence="11" key="1">
    <citation type="journal article" date="2019" name="Int. J. Syst. Evol. Microbiol.">
        <title>The Global Catalogue of Microorganisms (GCM) 10K type strain sequencing project: providing services to taxonomists for standard genome sequencing and annotation.</title>
        <authorList>
            <consortium name="The Broad Institute Genomics Platform"/>
            <consortium name="The Broad Institute Genome Sequencing Center for Infectious Disease"/>
            <person name="Wu L."/>
            <person name="Ma J."/>
        </authorList>
    </citation>
    <scope>NUCLEOTIDE SEQUENCE [LARGE SCALE GENOMIC DNA]</scope>
    <source>
        <strain evidence="11">CGMCC 4.7643</strain>
    </source>
</reference>
<dbReference type="Pfam" id="PF00082">
    <property type="entry name" value="Peptidase_S8"/>
    <property type="match status" value="1"/>
</dbReference>
<dbReference type="InterPro" id="IPR050131">
    <property type="entry name" value="Peptidase_S8_subtilisin-like"/>
</dbReference>
<keyword evidence="2 5" id="KW-0645">Protease</keyword>
<evidence type="ECO:0000256" key="5">
    <source>
        <dbReference type="PROSITE-ProRule" id="PRU01240"/>
    </source>
</evidence>
<accession>A0ABW5G8S9</accession>
<keyword evidence="8" id="KW-0732">Signal</keyword>
<keyword evidence="4 5" id="KW-0720">Serine protease</keyword>
<feature type="chain" id="PRO_5046204816" evidence="8">
    <location>
        <begin position="33"/>
        <end position="1079"/>
    </location>
</feature>
<sequence length="1079" mass="113190">MRIEPVRRRPSRTRRWGTATLVLGIAAGAVTATPPGPATALARPAPGTGISRTVTLVTGDRVVLPQGGAPTLLPAPGREHLGFATREDGTHLHVVPQDAGPLIAAGKVDERLFDVTTLIESGYDDAGRPDVPLILVPADAARPFSAAGARVTAALPVIHGSAVSAPKNTAPEFWRALDKAAYTRIWLDGVRKPALDRSAAQIGAPAAWKAGFTGEGVTIAVLDSGVDRTHPDFAGRVVAEQNFSASPDTVDRFGHGTHVASIAAGSGAKSGGKYRGIAFGAKIMSGKVFGDNGLATDTSILRGVQWAAEQGVKVVNMSITNDVIPGFDPVVDAVNTLSAARGTLFVIASGNGGPDEETLTSPGIAEAALTVGAVERDDTLAPFSSRGPRRPDGAVKPDLTAPGVGIVGAKSAESREDPPVEDGYTAGTGTSMATPHVAGAAAILAQKHPDWTGQRLKAALTASAKPQAGQTVFQQGSGRVDVAKALDQTVSTTPSNVNLGVQPWPHQSGPLHRTYAYRNGGTAEVTLDLAVSGTGPDGRPAPGVFSVEPARVTVPAGAERTVTLSGDATSAPTDGEYGGTVVATSAQTTVTTPVSLDREPESFDVTFNHIGHDGAPARPTNLLVTSLDSQKHYNASSTTIRLPKGRYLVDSSIVEPDREMAWLVLPTLDVAGNLTVDLDTRLAKPVKITAPDPTARMWASTIGYHRVARHSFQRRWTFLDNDLSWFSMAQIGPDPPPADLLSQVSTQWETPSGDFYGLAWYREGSFPTGFTRVVTKVELATVHVELAAPTAGRQGIRTVTPAPRFREGIEGPVPVRRFPLPTTITEYYTTGDIAWRSTLEDGETRLVSPARALEAGRTYRQTFNRAVFGPALPPTPDPARWISRTGNTVSVRAPLFGDADGNAGYSTVDSANTVLYRDGREIGRTPLAGEGEFTVPAEPGTYRLTTEASRTSTAGLSSRVSAAWTFGSRHTEGPARLPIGVIRFAPGLDADNAAPAGRPYLLPLAYWPQGSDTGEAPAQLTVEVSYDGGVVWTAAPVLANGLALLHHPAGASTVSLRARATDRYGTTAEQTVVNAYKLK</sequence>
<dbReference type="InterPro" id="IPR000209">
    <property type="entry name" value="Peptidase_S8/S53_dom"/>
</dbReference>
<dbReference type="SUPFAM" id="SSF52743">
    <property type="entry name" value="Subtilisin-like"/>
    <property type="match status" value="1"/>
</dbReference>
<evidence type="ECO:0000256" key="3">
    <source>
        <dbReference type="ARBA" id="ARBA00022801"/>
    </source>
</evidence>
<feature type="active site" description="Charge relay system" evidence="5">
    <location>
        <position position="431"/>
    </location>
</feature>
<dbReference type="InterPro" id="IPR015500">
    <property type="entry name" value="Peptidase_S8_subtilisin-rel"/>
</dbReference>
<dbReference type="Gene3D" id="3.40.50.200">
    <property type="entry name" value="Peptidase S8/S53 domain"/>
    <property type="match status" value="1"/>
</dbReference>
<dbReference type="InterPro" id="IPR023828">
    <property type="entry name" value="Peptidase_S8_Ser-AS"/>
</dbReference>
<evidence type="ECO:0000256" key="1">
    <source>
        <dbReference type="ARBA" id="ARBA00011073"/>
    </source>
</evidence>
<evidence type="ECO:0000313" key="10">
    <source>
        <dbReference type="EMBL" id="MFD2457912.1"/>
    </source>
</evidence>
<dbReference type="PROSITE" id="PS00136">
    <property type="entry name" value="SUBTILASE_ASP"/>
    <property type="match status" value="1"/>
</dbReference>
<feature type="active site" description="Charge relay system" evidence="5">
    <location>
        <position position="223"/>
    </location>
</feature>